<reference evidence="1 2" key="1">
    <citation type="journal article" date="2010" name="J. Bacteriol.">
        <title>Complete Genome Sequence of Cronobacter turicensis LMG 23827, a foodborne pathogen causing deaths in neonates.</title>
        <authorList>
            <person name="Stephan R."/>
            <person name="Lehner A."/>
            <person name="Tischler P."/>
            <person name="Rattei T."/>
        </authorList>
    </citation>
    <scope>NUCLEOTIDE SEQUENCE [LARGE SCALE GENOMIC DNA]</scope>
    <source>
        <strain evidence="2">DSM 18703 / CCUG 55852 / LMG 23827 / z3032</strain>
    </source>
</reference>
<keyword evidence="2" id="KW-1185">Reference proteome</keyword>
<dbReference type="HOGENOM" id="CLU_3348610_0_0_6"/>
<sequence>MITLTVLFYGAFWEPIRRNSRHLAFLLCHAVYFLKLI</sequence>
<dbReference type="AlphaFoldDB" id="C9Y4J8"/>
<evidence type="ECO:0000313" key="1">
    <source>
        <dbReference type="EMBL" id="CBA26857.1"/>
    </source>
</evidence>
<proteinExistence type="predicted"/>
<dbReference type="Proteomes" id="UP000002069">
    <property type="component" value="Chromosome"/>
</dbReference>
<gene>
    <name evidence="1" type="ordered locus">Ctu_01330</name>
</gene>
<dbReference type="EMBL" id="FN543093">
    <property type="protein sequence ID" value="CBA26857.1"/>
    <property type="molecule type" value="Genomic_DNA"/>
</dbReference>
<dbReference type="KEGG" id="ctu:CTU_01330"/>
<evidence type="ECO:0000313" key="2">
    <source>
        <dbReference type="Proteomes" id="UP000002069"/>
    </source>
</evidence>
<name>C9Y4J8_CROTZ</name>
<reference evidence="2" key="2">
    <citation type="journal article" date="2011" name="J. Bacteriol.">
        <title>Complete genome sequence of Cronobacter turicensis LMG 23827, a food-borne pathogen causing deaths in neonates.</title>
        <authorList>
            <person name="Stephan R."/>
            <person name="Lehner A."/>
            <person name="Tischler P."/>
            <person name="Rattei T."/>
        </authorList>
    </citation>
    <scope>NUCLEOTIDE SEQUENCE [LARGE SCALE GENOMIC DNA]</scope>
    <source>
        <strain evidence="2">DSM 18703 / CCUG 55852 / LMG 23827 / z3032</strain>
    </source>
</reference>
<accession>C9Y4J8</accession>
<organism evidence="1 2">
    <name type="scientific">Cronobacter turicensis (strain DSM 18703 / CCUG 55852 / LMG 23827 / z3032)</name>
    <dbReference type="NCBI Taxonomy" id="693216"/>
    <lineage>
        <taxon>Bacteria</taxon>
        <taxon>Pseudomonadati</taxon>
        <taxon>Pseudomonadota</taxon>
        <taxon>Gammaproteobacteria</taxon>
        <taxon>Enterobacterales</taxon>
        <taxon>Enterobacteriaceae</taxon>
        <taxon>Cronobacter</taxon>
    </lineage>
</organism>
<protein>
    <submittedName>
        <fullName evidence="1">Uncharacterized protein</fullName>
    </submittedName>
</protein>